<name>A0AC59YWZ2_RANTA</name>
<reference evidence="1" key="1">
    <citation type="submission" date="2023-05" db="EMBL/GenBank/DDBJ databases">
        <authorList>
            <consortium name="ELIXIR-Norway"/>
        </authorList>
    </citation>
    <scope>NUCLEOTIDE SEQUENCE</scope>
</reference>
<proteinExistence type="predicted"/>
<reference evidence="1" key="2">
    <citation type="submission" date="2025-03" db="EMBL/GenBank/DDBJ databases">
        <authorList>
            <consortium name="ELIXIR-Norway"/>
            <consortium name="Elixir Norway"/>
        </authorList>
    </citation>
    <scope>NUCLEOTIDE SEQUENCE</scope>
</reference>
<feature type="non-terminal residue" evidence="1">
    <location>
        <position position="83"/>
    </location>
</feature>
<sequence>MVGHPALLAQRASTVSHPPGALLLYSAPPPRPPLPHTPAVILSLISARVYRVLTTCQGFFCIGHHLIESPPLRSSFRDYLHCA</sequence>
<organism evidence="1 2">
    <name type="scientific">Rangifer tarandus platyrhynchus</name>
    <name type="common">Svalbard reindeer</name>
    <dbReference type="NCBI Taxonomy" id="3082113"/>
    <lineage>
        <taxon>Eukaryota</taxon>
        <taxon>Metazoa</taxon>
        <taxon>Chordata</taxon>
        <taxon>Craniata</taxon>
        <taxon>Vertebrata</taxon>
        <taxon>Euteleostomi</taxon>
        <taxon>Mammalia</taxon>
        <taxon>Eutheria</taxon>
        <taxon>Laurasiatheria</taxon>
        <taxon>Artiodactyla</taxon>
        <taxon>Ruminantia</taxon>
        <taxon>Pecora</taxon>
        <taxon>Cervidae</taxon>
        <taxon>Odocoileinae</taxon>
        <taxon>Rangifer</taxon>
    </lineage>
</organism>
<evidence type="ECO:0000313" key="2">
    <source>
        <dbReference type="Proteomes" id="UP001162501"/>
    </source>
</evidence>
<accession>A0AC59YWZ2</accession>
<protein>
    <submittedName>
        <fullName evidence="1">Uncharacterized protein</fullName>
    </submittedName>
</protein>
<dbReference type="Proteomes" id="UP001162501">
    <property type="component" value="Chromosome 20"/>
</dbReference>
<evidence type="ECO:0000313" key="1">
    <source>
        <dbReference type="EMBL" id="CAN0046818.1"/>
    </source>
</evidence>
<gene>
    <name evidence="1" type="ORF">MRATA1EN22A_LOCUS11250</name>
</gene>
<dbReference type="EMBL" id="OX596104">
    <property type="protein sequence ID" value="CAN0046818.1"/>
    <property type="molecule type" value="Genomic_DNA"/>
</dbReference>